<evidence type="ECO:0000313" key="19">
    <source>
        <dbReference type="EMBL" id="MCW2308236.1"/>
    </source>
</evidence>
<dbReference type="Gene3D" id="6.10.250.1580">
    <property type="match status" value="1"/>
</dbReference>
<protein>
    <recommendedName>
        <fullName evidence="15">ATP synthase subunit b</fullName>
    </recommendedName>
    <alternativeName>
        <fullName evidence="15">ATP synthase F(0) sector subunit b</fullName>
    </alternativeName>
    <alternativeName>
        <fullName evidence="15">ATPase subunit I</fullName>
    </alternativeName>
    <alternativeName>
        <fullName evidence="15">F-type ATPase subunit b</fullName>
        <shortName evidence="15">F-ATPase subunit b</shortName>
    </alternativeName>
</protein>
<comment type="similarity">
    <text evidence="2 15 16">Belongs to the ATPase B chain family.</text>
</comment>
<sequence length="189" mass="20340">MASEATTETTVHTETGVPGGEAHGGQPNFPPFDSSTFPSQLLWLAIMFGLFYYLMSKVALPRIAGILEDREDRIAGDLAEADRLKRETDEAIAAYEQALAEARNKAHTIARTNREKLEAEVEAKRTAAEDKLNQKLAEADARISEIKEAALKEVDGIAAETAEEIVASLIGAKVSKAELDKAVAAGMAK</sequence>
<evidence type="ECO:0000256" key="12">
    <source>
        <dbReference type="ARBA" id="ARBA00025198"/>
    </source>
</evidence>
<dbReference type="HAMAP" id="MF_01398">
    <property type="entry name" value="ATP_synth_b_bprime"/>
    <property type="match status" value="1"/>
</dbReference>
<evidence type="ECO:0000313" key="20">
    <source>
        <dbReference type="Proteomes" id="UP001209755"/>
    </source>
</evidence>
<keyword evidence="10 15" id="KW-0472">Membrane</keyword>
<name>A0ABT3HD79_9HYPH</name>
<dbReference type="PANTHER" id="PTHR33445:SF1">
    <property type="entry name" value="ATP SYNTHASE SUBUNIT B"/>
    <property type="match status" value="1"/>
</dbReference>
<comment type="subunit">
    <text evidence="14 15">F-type ATPases have 2 components, F(1) - the catalytic core - and F(0) - the membrane proton channel. F(1) has five subunits: alpha(3), beta(3), gamma(1), delta(1), epsilon(1). F(0) has three main subunits: a(1), b(2) and c(10-14). The alpha and beta chains form an alternating ring which encloses part of the gamma chain. F(1) is attached to F(0) by a central stalk formed by the gamma and epsilon chains, while a peripheral stalk is formed by the delta and b chains.</text>
</comment>
<comment type="subcellular location">
    <subcellularLocation>
        <location evidence="1">Cell inner membrane</location>
        <topology evidence="1">Single-pass membrane protein</topology>
    </subcellularLocation>
    <subcellularLocation>
        <location evidence="15">Cell membrane</location>
        <topology evidence="15">Single-pass membrane protein</topology>
    </subcellularLocation>
</comment>
<dbReference type="InterPro" id="IPR002146">
    <property type="entry name" value="ATP_synth_b/b'su_bac/chlpt"/>
</dbReference>
<evidence type="ECO:0000256" key="18">
    <source>
        <dbReference type="SAM" id="MobiDB-lite"/>
    </source>
</evidence>
<keyword evidence="17" id="KW-0175">Coiled coil</keyword>
<evidence type="ECO:0000256" key="3">
    <source>
        <dbReference type="ARBA" id="ARBA00022448"/>
    </source>
</evidence>
<reference evidence="20" key="1">
    <citation type="submission" date="2023-07" db="EMBL/GenBank/DDBJ databases">
        <title>Genome sequencing of Purple Non-Sulfur Bacteria from various extreme environments.</title>
        <authorList>
            <person name="Mayer M."/>
        </authorList>
    </citation>
    <scope>NUCLEOTIDE SEQUENCE [LARGE SCALE GENOMIC DNA]</scope>
    <source>
        <strain evidence="20">DSM 17935</strain>
    </source>
</reference>
<comment type="function">
    <text evidence="13">Component of the F(0) channel, it forms part of the peripheral stalk, linking F(1) to F(0). The b'-subunit is a diverged and duplicated form of b found in plants and photosynthetic bacteria.</text>
</comment>
<keyword evidence="8 15" id="KW-1133">Transmembrane helix</keyword>
<keyword evidence="9 15" id="KW-0406">Ion transport</keyword>
<evidence type="ECO:0000256" key="16">
    <source>
        <dbReference type="RuleBase" id="RU003848"/>
    </source>
</evidence>
<dbReference type="RefSeq" id="WP_264601850.1">
    <property type="nucleotide sequence ID" value="NZ_JAOQNS010000006.1"/>
</dbReference>
<dbReference type="CDD" id="cd06503">
    <property type="entry name" value="ATP-synt_Fo_b"/>
    <property type="match status" value="1"/>
</dbReference>
<evidence type="ECO:0000256" key="17">
    <source>
        <dbReference type="SAM" id="Coils"/>
    </source>
</evidence>
<evidence type="ECO:0000256" key="1">
    <source>
        <dbReference type="ARBA" id="ARBA00004377"/>
    </source>
</evidence>
<evidence type="ECO:0000256" key="8">
    <source>
        <dbReference type="ARBA" id="ARBA00022989"/>
    </source>
</evidence>
<keyword evidence="6 15" id="KW-0812">Transmembrane</keyword>
<comment type="caution">
    <text evidence="19">The sequence shown here is derived from an EMBL/GenBank/DDBJ whole genome shotgun (WGS) entry which is preliminary data.</text>
</comment>
<comment type="function">
    <text evidence="12 15">F(1)F(0) ATP synthase produces ATP from ADP in the presence of a proton or sodium gradient. F-type ATPases consist of two structural domains, F(1) containing the extramembraneous catalytic core and F(0) containing the membrane proton channel, linked together by a central stalk and a peripheral stalk. During catalysis, ATP synthesis in the catalytic domain of F(1) is coupled via a rotary mechanism of the central stalk subunits to proton translocation.</text>
</comment>
<evidence type="ECO:0000256" key="14">
    <source>
        <dbReference type="ARBA" id="ARBA00025830"/>
    </source>
</evidence>
<evidence type="ECO:0000256" key="2">
    <source>
        <dbReference type="ARBA" id="ARBA00005513"/>
    </source>
</evidence>
<dbReference type="EMBL" id="JAOQNS010000006">
    <property type="protein sequence ID" value="MCW2308236.1"/>
    <property type="molecule type" value="Genomic_DNA"/>
</dbReference>
<evidence type="ECO:0000256" key="5">
    <source>
        <dbReference type="ARBA" id="ARBA00022547"/>
    </source>
</evidence>
<feature type="coiled-coil region" evidence="17">
    <location>
        <begin position="67"/>
        <end position="149"/>
    </location>
</feature>
<evidence type="ECO:0000256" key="10">
    <source>
        <dbReference type="ARBA" id="ARBA00023136"/>
    </source>
</evidence>
<dbReference type="InterPro" id="IPR050059">
    <property type="entry name" value="ATP_synthase_B_chain"/>
</dbReference>
<evidence type="ECO:0000256" key="15">
    <source>
        <dbReference type="HAMAP-Rule" id="MF_01398"/>
    </source>
</evidence>
<feature type="region of interest" description="Disordered" evidence="18">
    <location>
        <begin position="1"/>
        <end position="31"/>
    </location>
</feature>
<evidence type="ECO:0000256" key="9">
    <source>
        <dbReference type="ARBA" id="ARBA00023065"/>
    </source>
</evidence>
<evidence type="ECO:0000256" key="11">
    <source>
        <dbReference type="ARBA" id="ARBA00023310"/>
    </source>
</evidence>
<gene>
    <name evidence="15" type="primary">atpF</name>
    <name evidence="19" type="ORF">M2319_002575</name>
</gene>
<keyword evidence="3 15" id="KW-0813">Transport</keyword>
<feature type="transmembrane region" description="Helical" evidence="15">
    <location>
        <begin position="37"/>
        <end position="55"/>
    </location>
</feature>
<keyword evidence="5 15" id="KW-0138">CF(0)</keyword>
<feature type="compositionally biased region" description="Low complexity" evidence="18">
    <location>
        <begin position="1"/>
        <end position="16"/>
    </location>
</feature>
<dbReference type="Proteomes" id="UP001209755">
    <property type="component" value="Unassembled WGS sequence"/>
</dbReference>
<keyword evidence="7 15" id="KW-0375">Hydrogen ion transport</keyword>
<dbReference type="Pfam" id="PF00430">
    <property type="entry name" value="ATP-synt_B"/>
    <property type="match status" value="1"/>
</dbReference>
<organism evidence="19 20">
    <name type="scientific">Rhodobium gokarnense</name>
    <dbReference type="NCBI Taxonomy" id="364296"/>
    <lineage>
        <taxon>Bacteria</taxon>
        <taxon>Pseudomonadati</taxon>
        <taxon>Pseudomonadota</taxon>
        <taxon>Alphaproteobacteria</taxon>
        <taxon>Hyphomicrobiales</taxon>
        <taxon>Rhodobiaceae</taxon>
        <taxon>Rhodobium</taxon>
    </lineage>
</organism>
<keyword evidence="11 15" id="KW-0066">ATP synthesis</keyword>
<dbReference type="PANTHER" id="PTHR33445">
    <property type="entry name" value="ATP SYNTHASE SUBUNIT B', CHLOROPLASTIC"/>
    <property type="match status" value="1"/>
</dbReference>
<accession>A0ABT3HD79</accession>
<proteinExistence type="inferred from homology"/>
<evidence type="ECO:0000256" key="13">
    <source>
        <dbReference type="ARBA" id="ARBA00025614"/>
    </source>
</evidence>
<evidence type="ECO:0000256" key="6">
    <source>
        <dbReference type="ARBA" id="ARBA00022692"/>
    </source>
</evidence>
<dbReference type="NCBIfam" id="NF006612">
    <property type="entry name" value="PRK09174.1"/>
    <property type="match status" value="1"/>
</dbReference>
<keyword evidence="4 15" id="KW-1003">Cell membrane</keyword>
<keyword evidence="20" id="KW-1185">Reference proteome</keyword>
<evidence type="ECO:0000256" key="7">
    <source>
        <dbReference type="ARBA" id="ARBA00022781"/>
    </source>
</evidence>
<evidence type="ECO:0000256" key="4">
    <source>
        <dbReference type="ARBA" id="ARBA00022475"/>
    </source>
</evidence>